<feature type="compositionally biased region" description="Basic and acidic residues" evidence="1">
    <location>
        <begin position="817"/>
        <end position="845"/>
    </location>
</feature>
<dbReference type="GeneID" id="20038186"/>
<feature type="compositionally biased region" description="Polar residues" evidence="1">
    <location>
        <begin position="316"/>
        <end position="330"/>
    </location>
</feature>
<dbReference type="SUPFAM" id="SSF50978">
    <property type="entry name" value="WD40 repeat-like"/>
    <property type="match status" value="1"/>
</dbReference>
<dbReference type="AlphaFoldDB" id="W7AMR4"/>
<dbReference type="InterPro" id="IPR036322">
    <property type="entry name" value="WD40_repeat_dom_sf"/>
</dbReference>
<feature type="compositionally biased region" description="Acidic residues" evidence="1">
    <location>
        <begin position="233"/>
        <end position="247"/>
    </location>
</feature>
<gene>
    <name evidence="2" type="ORF">C922_02912</name>
</gene>
<evidence type="ECO:0000256" key="1">
    <source>
        <dbReference type="SAM" id="MobiDB-lite"/>
    </source>
</evidence>
<protein>
    <submittedName>
        <fullName evidence="2">Uncharacterized protein</fullName>
    </submittedName>
</protein>
<feature type="compositionally biased region" description="Basic residues" evidence="1">
    <location>
        <begin position="74"/>
        <end position="89"/>
    </location>
</feature>
<reference evidence="2 3" key="1">
    <citation type="submission" date="2013-02" db="EMBL/GenBank/DDBJ databases">
        <title>The Genome Sequence of Plasmodium inui San Antonio 1.</title>
        <authorList>
            <consortium name="The Broad Institute Genome Sequencing Platform"/>
            <consortium name="The Broad Institute Genome Sequencing Center for Infectious Disease"/>
            <person name="Neafsey D."/>
            <person name="Cheeseman I."/>
            <person name="Volkman S."/>
            <person name="Adams J."/>
            <person name="Walker B."/>
            <person name="Young S.K."/>
            <person name="Zeng Q."/>
            <person name="Gargeya S."/>
            <person name="Fitzgerald M."/>
            <person name="Haas B."/>
            <person name="Abouelleil A."/>
            <person name="Alvarado L."/>
            <person name="Arachchi H.M."/>
            <person name="Berlin A.M."/>
            <person name="Chapman S.B."/>
            <person name="Dewar J."/>
            <person name="Goldberg J."/>
            <person name="Griggs A."/>
            <person name="Gujja S."/>
            <person name="Hansen M."/>
            <person name="Howarth C."/>
            <person name="Imamovic A."/>
            <person name="Larimer J."/>
            <person name="McCowan C."/>
            <person name="Murphy C."/>
            <person name="Neiman D."/>
            <person name="Pearson M."/>
            <person name="Priest M."/>
            <person name="Roberts A."/>
            <person name="Saif S."/>
            <person name="Shea T."/>
            <person name="Sisk P."/>
            <person name="Sykes S."/>
            <person name="Wortman J."/>
            <person name="Nusbaum C."/>
            <person name="Birren B."/>
        </authorList>
    </citation>
    <scope>NUCLEOTIDE SEQUENCE [LARGE SCALE GENOMIC DNA]</scope>
    <source>
        <strain evidence="2 3">San Antonio 1</strain>
    </source>
</reference>
<dbReference type="OrthoDB" id="371103at2759"/>
<dbReference type="RefSeq" id="XP_008816732.1">
    <property type="nucleotide sequence ID" value="XM_008818510.1"/>
</dbReference>
<feature type="region of interest" description="Disordered" evidence="1">
    <location>
        <begin position="316"/>
        <end position="339"/>
    </location>
</feature>
<feature type="region of interest" description="Disordered" evidence="1">
    <location>
        <begin position="221"/>
        <end position="270"/>
    </location>
</feature>
<feature type="region of interest" description="Disordered" evidence="1">
    <location>
        <begin position="74"/>
        <end position="98"/>
    </location>
</feature>
<organism evidence="2 3">
    <name type="scientific">Plasmodium inui San Antonio 1</name>
    <dbReference type="NCBI Taxonomy" id="1237626"/>
    <lineage>
        <taxon>Eukaryota</taxon>
        <taxon>Sar</taxon>
        <taxon>Alveolata</taxon>
        <taxon>Apicomplexa</taxon>
        <taxon>Aconoidasida</taxon>
        <taxon>Haemosporida</taxon>
        <taxon>Plasmodiidae</taxon>
        <taxon>Plasmodium</taxon>
        <taxon>Plasmodium (Plasmodium)</taxon>
    </lineage>
</organism>
<dbReference type="EMBL" id="KI965470">
    <property type="protein sequence ID" value="EUD66591.1"/>
    <property type="molecule type" value="Genomic_DNA"/>
</dbReference>
<evidence type="ECO:0000313" key="2">
    <source>
        <dbReference type="EMBL" id="EUD66591.1"/>
    </source>
</evidence>
<feature type="region of interest" description="Disordered" evidence="1">
    <location>
        <begin position="768"/>
        <end position="890"/>
    </location>
</feature>
<feature type="compositionally biased region" description="Basic residues" evidence="1">
    <location>
        <begin position="846"/>
        <end position="859"/>
    </location>
</feature>
<dbReference type="Proteomes" id="UP000030640">
    <property type="component" value="Unassembled WGS sequence"/>
</dbReference>
<accession>W7AMR4</accession>
<keyword evidence="3" id="KW-1185">Reference proteome</keyword>
<evidence type="ECO:0000313" key="3">
    <source>
        <dbReference type="Proteomes" id="UP000030640"/>
    </source>
</evidence>
<sequence>MNEESTQEPLSIPGYHYDKKKNRYYLIDNELKKKLKEEEFDRQINNAKRKNRQRNVEEKDVVIRRFHRIHGIKEMKKKKKQSNAHKSNVKHNDNQGHMSLDTNACRTFSKEKNLELINNELNFLKKCISKNQNIFNILKSIRNFHFRENSILSLPPIFINIASYQYIHVQDLCDLHSDNASSFCHLGGGGMSPPSVLHPNLQNGLDAVSTLRSISSLNNQIEDANDTNGANGEGDENDRDNKDEEDGTLYVHGVNDPRTAPSPNPKRNDTMELSAADIGFFNVCQKLISENMIKGRTYLDISKNEPFNAYQNFRKQSTYTNSPEEQTRSCANRKKKNYSSKKIQQIKNENHMFPGCDGIGSGGLLIPKLFGQTHEKVNARSIQNFKSTIIINRYRANFYYFYHIPSRTYANRRRNNSGSPFRNGTSTFNASNSTSNNFNYSYSHVHRNRDEYDDIGGTVDIDHDVLSRPLPSTQNNALYNGIFQERGGRRFHEIMPVRHLDVNTNETRISRTYKATESFFHLFSNPLYEDFIFSTTKENNSSFSLGAIDIRNFIQKDNKSPLEDMIHENVYYNTDTKYFCTYSKENTELLCVSPQILSHFSIFNSEYIAYSSYPNMKDEKSFLCMFNICSFFQRDPKIVTYSFASEINYFKLFPSLQDGCYTGHNGGNAWDSGSHTMNEDYAYYHPDNKIDKIFICGSNPCFSFNAIKNDGVPYCIWDSKKLKVHDLLSMNEDLSCYVHNILSGSQPPFSNLIGYYGSLKKERSFHAKKAKEKRKGEMGNDVDGQEQANLNERRSPSDYHYQNDAQKKGYNKRKHPSKDPNEENDHLHVSKNETTKKRNDHFADKSKHHMNNRSNKNHHGQYPSGLHNSNEKMRNKHNGAPPHNWYPSNAAKYNDNKKKGICCESVNKSNNNIFLCCNTEHIYLCDLRCNFLNTISKLKPNEGYVNKMYSLSNNFQYILSKTNNHIGLYDMRYAPCKHNDETKSSLVTSYDRFIDNSNLRKHLNDFYVIDNEQFLVSLDTYTNSVHIYDIMNTKNRIINLDGNSDYSIYSNIHAYNNLSRIPYIYSSHKYDDAYYHYYKKKNSETKATEIKHMNHFSPLKTYPQKDLFIGLNVQSILPLFYVKQKYTKHNFISINEGGFICTINV</sequence>
<dbReference type="VEuPathDB" id="PlasmoDB:C922_02912"/>
<proteinExistence type="predicted"/>
<name>W7AMR4_9APIC</name>